<dbReference type="Gene3D" id="1.10.630.10">
    <property type="entry name" value="Cytochrome P450"/>
    <property type="match status" value="1"/>
</dbReference>
<evidence type="ECO:0000256" key="2">
    <source>
        <dbReference type="ARBA" id="ARBA00010617"/>
    </source>
</evidence>
<dbReference type="GO" id="GO:0004497">
    <property type="term" value="F:monooxygenase activity"/>
    <property type="evidence" value="ECO:0007669"/>
    <property type="project" value="UniProtKB-KW"/>
</dbReference>
<keyword evidence="5" id="KW-0472">Membrane</keyword>
<dbReference type="AlphaFoldDB" id="A0A2N9E1A8"/>
<dbReference type="PANTHER" id="PTHR24286:SF88">
    <property type="entry name" value="BETA-AMYRIN 28-OXIDASE-LIKE"/>
    <property type="match status" value="1"/>
</dbReference>
<comment type="similarity">
    <text evidence="2 8">Belongs to the cytochrome P450 family.</text>
</comment>
<keyword evidence="8" id="KW-0503">Monooxygenase</keyword>
<evidence type="ECO:0000256" key="6">
    <source>
        <dbReference type="ARBA" id="ARBA00023004"/>
    </source>
</evidence>
<organism evidence="9">
    <name type="scientific">Fagus sylvatica</name>
    <name type="common">Beechnut</name>
    <dbReference type="NCBI Taxonomy" id="28930"/>
    <lineage>
        <taxon>Eukaryota</taxon>
        <taxon>Viridiplantae</taxon>
        <taxon>Streptophyta</taxon>
        <taxon>Embryophyta</taxon>
        <taxon>Tracheophyta</taxon>
        <taxon>Spermatophyta</taxon>
        <taxon>Magnoliopsida</taxon>
        <taxon>eudicotyledons</taxon>
        <taxon>Gunneridae</taxon>
        <taxon>Pentapetalae</taxon>
        <taxon>rosids</taxon>
        <taxon>fabids</taxon>
        <taxon>Fagales</taxon>
        <taxon>Fagaceae</taxon>
        <taxon>Fagus</taxon>
    </lineage>
</organism>
<feature type="binding site" description="axial binding residue" evidence="7">
    <location>
        <position position="363"/>
    </location>
    <ligand>
        <name>heme</name>
        <dbReference type="ChEBI" id="CHEBI:30413"/>
    </ligand>
    <ligandPart>
        <name>Fe</name>
        <dbReference type="ChEBI" id="CHEBI:18248"/>
    </ligandPart>
</feature>
<name>A0A2N9E1A8_FAGSY</name>
<dbReference type="GO" id="GO:0020037">
    <property type="term" value="F:heme binding"/>
    <property type="evidence" value="ECO:0007669"/>
    <property type="project" value="InterPro"/>
</dbReference>
<proteinExistence type="inferred from homology"/>
<evidence type="ECO:0000313" key="9">
    <source>
        <dbReference type="EMBL" id="SPC72577.1"/>
    </source>
</evidence>
<dbReference type="InterPro" id="IPR036396">
    <property type="entry name" value="Cyt_P450_sf"/>
</dbReference>
<dbReference type="SUPFAM" id="SSF48264">
    <property type="entry name" value="Cytochrome P450"/>
    <property type="match status" value="1"/>
</dbReference>
<dbReference type="GO" id="GO:0016705">
    <property type="term" value="F:oxidoreductase activity, acting on paired donors, with incorporation or reduction of molecular oxygen"/>
    <property type="evidence" value="ECO:0007669"/>
    <property type="project" value="InterPro"/>
</dbReference>
<dbReference type="GO" id="GO:0005506">
    <property type="term" value="F:iron ion binding"/>
    <property type="evidence" value="ECO:0007669"/>
    <property type="project" value="InterPro"/>
</dbReference>
<gene>
    <name evidence="9" type="ORF">FSB_LOCUS459</name>
</gene>
<keyword evidence="3" id="KW-0812">Transmembrane</keyword>
<keyword evidence="4 7" id="KW-0479">Metal-binding</keyword>
<keyword evidence="5" id="KW-1133">Transmembrane helix</keyword>
<evidence type="ECO:0000256" key="1">
    <source>
        <dbReference type="ARBA" id="ARBA00004167"/>
    </source>
</evidence>
<sequence>MKKYSPKIFKTKIFGEPVVVLCGIAGHKFIASNEASLFVSWRPPSMQKLLRSSYQKVESAIIPRESEVHAIRAPGFIRPEALVQYVEGMDFMVQEHLDMYWANKQKVEVYNLVQLLIMNLATRFFAGLDQDHDRVAKISKLMATMSPSMTSFPAVKLPGTEFHRAQKAADDLIKEFQVLIKEKKEAKSRGVEMHDLLSYMIFSTDSSGQFMPELEVAGKFMGMLSASFSSPAIATTFLMKYLGQRPDVYAQVRREQLAVANSKKSGEALNWDDMTKMKYSWNVALEVMRLIPPAQGTFREAKSDFTYEGYTIPKGWKIYWTVSTTNKDPEYFPSPEEFDPTRFEKAKTLPHLNIPFGSGPRMCPGREYTRLQILCFLHNVVKRFKWELINPNEKIIGWMSPTPAEGLLVRLQPHDDSA</sequence>
<dbReference type="PRINTS" id="PR00463">
    <property type="entry name" value="EP450I"/>
</dbReference>
<dbReference type="PANTHER" id="PTHR24286">
    <property type="entry name" value="CYTOCHROME P450 26"/>
    <property type="match status" value="1"/>
</dbReference>
<dbReference type="InterPro" id="IPR001128">
    <property type="entry name" value="Cyt_P450"/>
</dbReference>
<accession>A0A2N9E1A8</accession>
<evidence type="ECO:0000256" key="8">
    <source>
        <dbReference type="RuleBase" id="RU000461"/>
    </source>
</evidence>
<reference evidence="9" key="1">
    <citation type="submission" date="2018-02" db="EMBL/GenBank/DDBJ databases">
        <authorList>
            <person name="Cohen D.B."/>
            <person name="Kent A.D."/>
        </authorList>
    </citation>
    <scope>NUCLEOTIDE SEQUENCE</scope>
</reference>
<dbReference type="GO" id="GO:0016125">
    <property type="term" value="P:sterol metabolic process"/>
    <property type="evidence" value="ECO:0007669"/>
    <property type="project" value="TreeGrafter"/>
</dbReference>
<evidence type="ECO:0000256" key="5">
    <source>
        <dbReference type="ARBA" id="ARBA00022989"/>
    </source>
</evidence>
<comment type="cofactor">
    <cofactor evidence="7">
        <name>heme</name>
        <dbReference type="ChEBI" id="CHEBI:30413"/>
    </cofactor>
</comment>
<comment type="subcellular location">
    <subcellularLocation>
        <location evidence="1">Membrane</location>
        <topology evidence="1">Single-pass membrane protein</topology>
    </subcellularLocation>
</comment>
<dbReference type="PROSITE" id="PS00086">
    <property type="entry name" value="CYTOCHROME_P450"/>
    <property type="match status" value="1"/>
</dbReference>
<evidence type="ECO:0000256" key="4">
    <source>
        <dbReference type="ARBA" id="ARBA00022723"/>
    </source>
</evidence>
<evidence type="ECO:0008006" key="10">
    <source>
        <dbReference type="Google" id="ProtNLM"/>
    </source>
</evidence>
<evidence type="ECO:0000256" key="7">
    <source>
        <dbReference type="PIRSR" id="PIRSR602401-1"/>
    </source>
</evidence>
<dbReference type="EMBL" id="OIVN01000014">
    <property type="protein sequence ID" value="SPC72577.1"/>
    <property type="molecule type" value="Genomic_DNA"/>
</dbReference>
<keyword evidence="6 7" id="KW-0408">Iron</keyword>
<protein>
    <recommendedName>
        <fullName evidence="10">Cytochrome P450</fullName>
    </recommendedName>
</protein>
<keyword evidence="8" id="KW-0560">Oxidoreductase</keyword>
<dbReference type="GO" id="GO:0016020">
    <property type="term" value="C:membrane"/>
    <property type="evidence" value="ECO:0007669"/>
    <property type="project" value="UniProtKB-SubCell"/>
</dbReference>
<keyword evidence="7 8" id="KW-0349">Heme</keyword>
<dbReference type="InterPro" id="IPR002401">
    <property type="entry name" value="Cyt_P450_E_grp-I"/>
</dbReference>
<evidence type="ECO:0000256" key="3">
    <source>
        <dbReference type="ARBA" id="ARBA00022692"/>
    </source>
</evidence>
<dbReference type="Pfam" id="PF00067">
    <property type="entry name" value="p450"/>
    <property type="match status" value="1"/>
</dbReference>
<dbReference type="InterPro" id="IPR017972">
    <property type="entry name" value="Cyt_P450_CS"/>
</dbReference>